<dbReference type="InterPro" id="IPR005225">
    <property type="entry name" value="Small_GTP-bd"/>
</dbReference>
<dbReference type="PROSITE" id="PS51419">
    <property type="entry name" value="RAB"/>
    <property type="match status" value="1"/>
</dbReference>
<protein>
    <submittedName>
        <fullName evidence="4">GTP-binding protein ypt3</fullName>
    </submittedName>
</protein>
<dbReference type="InParanoid" id="A0A1S3KCZ5"/>
<dbReference type="InterPro" id="IPR001315">
    <property type="entry name" value="CARD"/>
</dbReference>
<dbReference type="GO" id="GO:0005525">
    <property type="term" value="F:GTP binding"/>
    <property type="evidence" value="ECO:0007669"/>
    <property type="project" value="InterPro"/>
</dbReference>
<dbReference type="InterPro" id="IPR011029">
    <property type="entry name" value="DEATH-like_dom_sf"/>
</dbReference>
<dbReference type="PROSITE" id="PS51420">
    <property type="entry name" value="RHO"/>
    <property type="match status" value="1"/>
</dbReference>
<dbReference type="PANTHER" id="PTHR47979">
    <property type="entry name" value="DRAB11-RELATED"/>
    <property type="match status" value="1"/>
</dbReference>
<dbReference type="KEGG" id="lak:106180786"/>
<sequence>MASARNTSTKTTTNTAIHNLRRNRTFLIQHLNIEHVVELLLQESKIGRQEYDEVCDRSLTGKQKVKALLDVLDRKDDSAYEVFRRGIVDGECDQKFIVQKLDETEETVVTTKYVGRPKGNDYKVILLGESGVGKTNLQIVYTEGRFPGTTQPLTIGTEFSFKDVEIDDNSFVRVQIWDTAGQETYAPISRAIYRDCDGVIFVYDVTRRESLDKLAFWIREYRQYNKQHDRTIMMMVGNKRDLLVREGYAREVTPHDAHVFAEEHGIDHVYLHETSAATKQNVNTVFRILINEIYNRNPKPLRRLREQGITLSKGDLKKKKSKCPCLRGEKD</sequence>
<gene>
    <name evidence="4" type="primary">LOC106180786</name>
</gene>
<dbReference type="NCBIfam" id="TIGR00231">
    <property type="entry name" value="small_GTP"/>
    <property type="match status" value="1"/>
</dbReference>
<dbReference type="Pfam" id="PF00619">
    <property type="entry name" value="CARD"/>
    <property type="match status" value="1"/>
</dbReference>
<dbReference type="PROSITE" id="PS50209">
    <property type="entry name" value="CARD"/>
    <property type="match status" value="1"/>
</dbReference>
<evidence type="ECO:0000256" key="1">
    <source>
        <dbReference type="ARBA" id="ARBA00006270"/>
    </source>
</evidence>
<dbReference type="PRINTS" id="PR00449">
    <property type="entry name" value="RASTRNSFRMNG"/>
</dbReference>
<dbReference type="InterPro" id="IPR050209">
    <property type="entry name" value="Rab_GTPases_membrane_traffic"/>
</dbReference>
<dbReference type="GO" id="GO:0003924">
    <property type="term" value="F:GTPase activity"/>
    <property type="evidence" value="ECO:0007669"/>
    <property type="project" value="InterPro"/>
</dbReference>
<dbReference type="Gene3D" id="1.10.533.10">
    <property type="entry name" value="Death Domain, Fas"/>
    <property type="match status" value="1"/>
</dbReference>
<evidence type="ECO:0000313" key="4">
    <source>
        <dbReference type="RefSeq" id="XP_013420367.1"/>
    </source>
</evidence>
<dbReference type="AlphaFoldDB" id="A0A1S3KCZ5"/>
<dbReference type="CDD" id="cd00154">
    <property type="entry name" value="Rab"/>
    <property type="match status" value="1"/>
</dbReference>
<dbReference type="STRING" id="7574.A0A1S3KCZ5"/>
<reference evidence="4" key="1">
    <citation type="submission" date="2025-08" db="UniProtKB">
        <authorList>
            <consortium name="RefSeq"/>
        </authorList>
    </citation>
    <scope>IDENTIFICATION</scope>
    <source>
        <tissue evidence="4">Gonads</tissue>
    </source>
</reference>
<dbReference type="FunFam" id="3.40.50.300:FF:001447">
    <property type="entry name" value="Ras-related protein Rab-1B"/>
    <property type="match status" value="1"/>
</dbReference>
<evidence type="ECO:0000259" key="2">
    <source>
        <dbReference type="PROSITE" id="PS50209"/>
    </source>
</evidence>
<name>A0A1S3KCZ5_LINAN</name>
<dbReference type="InterPro" id="IPR001806">
    <property type="entry name" value="Small_GTPase"/>
</dbReference>
<organism evidence="3 4">
    <name type="scientific">Lingula anatina</name>
    <name type="common">Brachiopod</name>
    <name type="synonym">Lingula unguis</name>
    <dbReference type="NCBI Taxonomy" id="7574"/>
    <lineage>
        <taxon>Eukaryota</taxon>
        <taxon>Metazoa</taxon>
        <taxon>Spiralia</taxon>
        <taxon>Lophotrochozoa</taxon>
        <taxon>Brachiopoda</taxon>
        <taxon>Linguliformea</taxon>
        <taxon>Lingulata</taxon>
        <taxon>Lingulida</taxon>
        <taxon>Linguloidea</taxon>
        <taxon>Lingulidae</taxon>
        <taxon>Lingula</taxon>
    </lineage>
</organism>
<dbReference type="RefSeq" id="XP_013420367.1">
    <property type="nucleotide sequence ID" value="XM_013564913.2"/>
</dbReference>
<keyword evidence="3" id="KW-1185">Reference proteome</keyword>
<dbReference type="CDD" id="cd01671">
    <property type="entry name" value="CARD"/>
    <property type="match status" value="1"/>
</dbReference>
<evidence type="ECO:0000313" key="3">
    <source>
        <dbReference type="Proteomes" id="UP000085678"/>
    </source>
</evidence>
<dbReference type="GO" id="GO:0042981">
    <property type="term" value="P:regulation of apoptotic process"/>
    <property type="evidence" value="ECO:0007669"/>
    <property type="project" value="InterPro"/>
</dbReference>
<dbReference type="SMART" id="SM00175">
    <property type="entry name" value="RAB"/>
    <property type="match status" value="1"/>
</dbReference>
<dbReference type="InterPro" id="IPR027417">
    <property type="entry name" value="P-loop_NTPase"/>
</dbReference>
<dbReference type="Gene3D" id="3.40.50.300">
    <property type="entry name" value="P-loop containing nucleotide triphosphate hydrolases"/>
    <property type="match status" value="1"/>
</dbReference>
<dbReference type="SUPFAM" id="SSF47986">
    <property type="entry name" value="DEATH domain"/>
    <property type="match status" value="1"/>
</dbReference>
<accession>A0A1S3KCZ5</accession>
<dbReference type="SMART" id="SM00174">
    <property type="entry name" value="RHO"/>
    <property type="match status" value="1"/>
</dbReference>
<dbReference type="PROSITE" id="PS51421">
    <property type="entry name" value="RAS"/>
    <property type="match status" value="1"/>
</dbReference>
<dbReference type="Proteomes" id="UP000085678">
    <property type="component" value="Unplaced"/>
</dbReference>
<dbReference type="Pfam" id="PF00071">
    <property type="entry name" value="Ras"/>
    <property type="match status" value="1"/>
</dbReference>
<feature type="domain" description="CARD" evidence="2">
    <location>
        <begin position="12"/>
        <end position="83"/>
    </location>
</feature>
<comment type="similarity">
    <text evidence="1">Belongs to the small GTPase superfamily. Rab family.</text>
</comment>
<dbReference type="SMART" id="SM00173">
    <property type="entry name" value="RAS"/>
    <property type="match status" value="1"/>
</dbReference>
<proteinExistence type="inferred from homology"/>
<dbReference type="SUPFAM" id="SSF52540">
    <property type="entry name" value="P-loop containing nucleoside triphosphate hydrolases"/>
    <property type="match status" value="1"/>
</dbReference>
<dbReference type="GeneID" id="106180786"/>